<dbReference type="CDD" id="cd01647">
    <property type="entry name" value="RT_LTR"/>
    <property type="match status" value="1"/>
</dbReference>
<dbReference type="Pfam" id="PF00078">
    <property type="entry name" value="RVT_1"/>
    <property type="match status" value="1"/>
</dbReference>
<keyword evidence="1" id="KW-0645">Protease</keyword>
<evidence type="ECO:0000256" key="6">
    <source>
        <dbReference type="ARBA" id="ARBA00022801"/>
    </source>
</evidence>
<reference evidence="11" key="1">
    <citation type="journal article" date="2021" name="bioRxiv">
        <title>Whole Genome Assembly and Annotation of Northern Wild Rice, Zizania palustris L., Supports a Whole Genome Duplication in the Zizania Genus.</title>
        <authorList>
            <person name="Haas M."/>
            <person name="Kono T."/>
            <person name="Macchietto M."/>
            <person name="Millas R."/>
            <person name="McGilp L."/>
            <person name="Shao M."/>
            <person name="Duquette J."/>
            <person name="Hirsch C.N."/>
            <person name="Kimball J."/>
        </authorList>
    </citation>
    <scope>NUCLEOTIDE SEQUENCE</scope>
    <source>
        <tissue evidence="11">Fresh leaf tissue</tissue>
    </source>
</reference>
<feature type="transmembrane region" description="Helical" evidence="9">
    <location>
        <begin position="20"/>
        <end position="38"/>
    </location>
</feature>
<feature type="region of interest" description="Disordered" evidence="8">
    <location>
        <begin position="219"/>
        <end position="290"/>
    </location>
</feature>
<feature type="domain" description="Reverse transcriptase" evidence="10">
    <location>
        <begin position="1"/>
        <end position="104"/>
    </location>
</feature>
<evidence type="ECO:0000256" key="3">
    <source>
        <dbReference type="ARBA" id="ARBA00022695"/>
    </source>
</evidence>
<sequence>MRLEDIHKTAFRTHDGLYEFLVMLFGLCNAPATFQALMNDVLWPFLRRFVLVFFDDILIDSKSWANHLRHLRTILHELRHHKLFVKRTKCNFSATSVIYLGHVISKAGVAMDPAKVWAVQDWPVPHSAWAIRGFLGLAGYYRKFIHNYGIIAASRHLLPHSSRKTGSPRQRQPPRPSPPSKPRSPLPWCSTCRTSPRYSSSNVTPHPTGLGQFWYRTATQSPSSADRSRQGTAPSPPMSGSSSASYTPFGTSGRTYGAGDSSSRPIITTSSTRWTRGSRQSHSTIGWGSS</sequence>
<gene>
    <name evidence="11" type="ORF">GUJ93_ZPchr0010g10428</name>
</gene>
<dbReference type="PROSITE" id="PS50878">
    <property type="entry name" value="RT_POL"/>
    <property type="match status" value="1"/>
</dbReference>
<protein>
    <recommendedName>
        <fullName evidence="10">Reverse transcriptase domain-containing protein</fullName>
    </recommendedName>
</protein>
<evidence type="ECO:0000256" key="4">
    <source>
        <dbReference type="ARBA" id="ARBA00022722"/>
    </source>
</evidence>
<feature type="region of interest" description="Disordered" evidence="8">
    <location>
        <begin position="159"/>
        <end position="189"/>
    </location>
</feature>
<feature type="compositionally biased region" description="Low complexity" evidence="8">
    <location>
        <begin position="238"/>
        <end position="248"/>
    </location>
</feature>
<accession>A0A8J5WGU9</accession>
<dbReference type="GO" id="GO:0006508">
    <property type="term" value="P:proteolysis"/>
    <property type="evidence" value="ECO:0007669"/>
    <property type="project" value="UniProtKB-KW"/>
</dbReference>
<dbReference type="EMBL" id="JAAALK010000082">
    <property type="protein sequence ID" value="KAG8088533.1"/>
    <property type="molecule type" value="Genomic_DNA"/>
</dbReference>
<dbReference type="PANTHER" id="PTHR33064:SF37">
    <property type="entry name" value="RIBONUCLEASE H"/>
    <property type="match status" value="1"/>
</dbReference>
<dbReference type="GO" id="GO:0003964">
    <property type="term" value="F:RNA-directed DNA polymerase activity"/>
    <property type="evidence" value="ECO:0007669"/>
    <property type="project" value="UniProtKB-KW"/>
</dbReference>
<dbReference type="OrthoDB" id="783906at2759"/>
<dbReference type="Proteomes" id="UP000729402">
    <property type="component" value="Unassembled WGS sequence"/>
</dbReference>
<dbReference type="InterPro" id="IPR000477">
    <property type="entry name" value="RT_dom"/>
</dbReference>
<keyword evidence="7" id="KW-0695">RNA-directed DNA polymerase</keyword>
<evidence type="ECO:0000313" key="12">
    <source>
        <dbReference type="Proteomes" id="UP000729402"/>
    </source>
</evidence>
<name>A0A8J5WGU9_ZIZPA</name>
<evidence type="ECO:0000256" key="8">
    <source>
        <dbReference type="SAM" id="MobiDB-lite"/>
    </source>
</evidence>
<feature type="compositionally biased region" description="Low complexity" evidence="8">
    <location>
        <begin position="261"/>
        <end position="281"/>
    </location>
</feature>
<dbReference type="AlphaFoldDB" id="A0A8J5WGU9"/>
<keyword evidence="9" id="KW-0472">Membrane</keyword>
<evidence type="ECO:0000259" key="10">
    <source>
        <dbReference type="PROSITE" id="PS50878"/>
    </source>
</evidence>
<comment type="caution">
    <text evidence="11">The sequence shown here is derived from an EMBL/GenBank/DDBJ whole genome shotgun (WGS) entry which is preliminary data.</text>
</comment>
<dbReference type="FunFam" id="3.30.70.270:FF:000003">
    <property type="entry name" value="Transposon Ty3-G Gag-Pol polyprotein"/>
    <property type="match status" value="1"/>
</dbReference>
<reference evidence="11" key="2">
    <citation type="submission" date="2021-02" db="EMBL/GenBank/DDBJ databases">
        <authorList>
            <person name="Kimball J.A."/>
            <person name="Haas M.W."/>
            <person name="Macchietto M."/>
            <person name="Kono T."/>
            <person name="Duquette J."/>
            <person name="Shao M."/>
        </authorList>
    </citation>
    <scope>NUCLEOTIDE SEQUENCE</scope>
    <source>
        <tissue evidence="11">Fresh leaf tissue</tissue>
    </source>
</reference>
<keyword evidence="5" id="KW-0255">Endonuclease</keyword>
<evidence type="ECO:0000256" key="5">
    <source>
        <dbReference type="ARBA" id="ARBA00022759"/>
    </source>
</evidence>
<evidence type="ECO:0000256" key="2">
    <source>
        <dbReference type="ARBA" id="ARBA00022679"/>
    </source>
</evidence>
<keyword evidence="12" id="KW-1185">Reference proteome</keyword>
<proteinExistence type="predicted"/>
<dbReference type="InterPro" id="IPR051320">
    <property type="entry name" value="Viral_Replic_Matur_Polypro"/>
</dbReference>
<organism evidence="11 12">
    <name type="scientific">Zizania palustris</name>
    <name type="common">Northern wild rice</name>
    <dbReference type="NCBI Taxonomy" id="103762"/>
    <lineage>
        <taxon>Eukaryota</taxon>
        <taxon>Viridiplantae</taxon>
        <taxon>Streptophyta</taxon>
        <taxon>Embryophyta</taxon>
        <taxon>Tracheophyta</taxon>
        <taxon>Spermatophyta</taxon>
        <taxon>Magnoliopsida</taxon>
        <taxon>Liliopsida</taxon>
        <taxon>Poales</taxon>
        <taxon>Poaceae</taxon>
        <taxon>BOP clade</taxon>
        <taxon>Oryzoideae</taxon>
        <taxon>Oryzeae</taxon>
        <taxon>Zizaniinae</taxon>
        <taxon>Zizania</taxon>
    </lineage>
</organism>
<dbReference type="PANTHER" id="PTHR33064">
    <property type="entry name" value="POL PROTEIN"/>
    <property type="match status" value="1"/>
</dbReference>
<dbReference type="GO" id="GO:0008233">
    <property type="term" value="F:peptidase activity"/>
    <property type="evidence" value="ECO:0007669"/>
    <property type="project" value="UniProtKB-KW"/>
</dbReference>
<evidence type="ECO:0000256" key="9">
    <source>
        <dbReference type="SAM" id="Phobius"/>
    </source>
</evidence>
<evidence type="ECO:0000256" key="7">
    <source>
        <dbReference type="ARBA" id="ARBA00022918"/>
    </source>
</evidence>
<feature type="compositionally biased region" description="Pro residues" evidence="8">
    <location>
        <begin position="171"/>
        <end position="185"/>
    </location>
</feature>
<keyword evidence="9" id="KW-0812">Transmembrane</keyword>
<keyword evidence="2" id="KW-0808">Transferase</keyword>
<evidence type="ECO:0000313" key="11">
    <source>
        <dbReference type="EMBL" id="KAG8088533.1"/>
    </source>
</evidence>
<keyword evidence="4" id="KW-0540">Nuclease</keyword>
<keyword evidence="6" id="KW-0378">Hydrolase</keyword>
<dbReference type="GO" id="GO:0004519">
    <property type="term" value="F:endonuclease activity"/>
    <property type="evidence" value="ECO:0007669"/>
    <property type="project" value="UniProtKB-KW"/>
</dbReference>
<evidence type="ECO:0000256" key="1">
    <source>
        <dbReference type="ARBA" id="ARBA00022670"/>
    </source>
</evidence>
<dbReference type="FunFam" id="3.10.10.10:FF:000007">
    <property type="entry name" value="Retrovirus-related Pol polyprotein from transposon 17.6-like Protein"/>
    <property type="match status" value="1"/>
</dbReference>
<keyword evidence="3" id="KW-0548">Nucleotidyltransferase</keyword>
<keyword evidence="9" id="KW-1133">Transmembrane helix</keyword>